<dbReference type="GeneID" id="112539811"/>
<dbReference type="RefSeq" id="XP_025018368.1">
    <property type="nucleotide sequence ID" value="XM_025162600.1"/>
</dbReference>
<dbReference type="EMBL" id="CAEY01000052">
    <property type="status" value="NOT_ANNOTATED_CDS"/>
    <property type="molecule type" value="Genomic_DNA"/>
</dbReference>
<dbReference type="HOGENOM" id="CLU_974267_0_0_1"/>
<proteinExistence type="predicted"/>
<dbReference type="AlphaFoldDB" id="T1KG87"/>
<organism evidence="1 2">
    <name type="scientific">Tetranychus urticae</name>
    <name type="common">Two-spotted spider mite</name>
    <dbReference type="NCBI Taxonomy" id="32264"/>
    <lineage>
        <taxon>Eukaryota</taxon>
        <taxon>Metazoa</taxon>
        <taxon>Ecdysozoa</taxon>
        <taxon>Arthropoda</taxon>
        <taxon>Chelicerata</taxon>
        <taxon>Arachnida</taxon>
        <taxon>Acari</taxon>
        <taxon>Acariformes</taxon>
        <taxon>Trombidiformes</taxon>
        <taxon>Prostigmata</taxon>
        <taxon>Eleutherengona</taxon>
        <taxon>Raphignathae</taxon>
        <taxon>Tetranychoidea</taxon>
        <taxon>Tetranychidae</taxon>
        <taxon>Tetranychus</taxon>
    </lineage>
</organism>
<sequence length="291" mass="33057">MQVRRELCSGSTFIEHFMCPICDKLVVDMLIHDGGYNQPFCQKPFCTNCLTKMWRVTDKSFVGPLKKRVFKCPVVGCTIPLQQPMVRAAGPAENYYYKRIMITCESCQQRMGPYLYENHPEKCPGKPLGVIELVDGQGPLLENPNSSDDSLFEKNLLSAGNSSPDLIGKATYARYFTEPRRMVFGVSFARKENEVRINSDEKYDQLLTKMRTHYNFAVCTDLVNIEIKELGKNLKIDEFLADINVGAPLNVCRASNWTSEQSKVQFCYIQGVNKDDVKTGQKVFPTEAIEE</sequence>
<reference evidence="1" key="2">
    <citation type="submission" date="2015-06" db="UniProtKB">
        <authorList>
            <consortium name="EnsemblMetazoa"/>
        </authorList>
    </citation>
    <scope>IDENTIFICATION</scope>
</reference>
<reference evidence="2" key="1">
    <citation type="submission" date="2011-08" db="EMBL/GenBank/DDBJ databases">
        <authorList>
            <person name="Rombauts S."/>
        </authorList>
    </citation>
    <scope>NUCLEOTIDE SEQUENCE</scope>
    <source>
        <strain evidence="2">London</strain>
    </source>
</reference>
<accession>T1KG87</accession>
<dbReference type="EnsemblMetazoa" id="tetur114g00040.1">
    <property type="protein sequence ID" value="tetur114g00040.1"/>
    <property type="gene ID" value="tetur114g00040"/>
</dbReference>
<dbReference type="InterPro" id="IPR013083">
    <property type="entry name" value="Znf_RING/FYVE/PHD"/>
</dbReference>
<evidence type="ECO:0000313" key="2">
    <source>
        <dbReference type="Proteomes" id="UP000015104"/>
    </source>
</evidence>
<dbReference type="KEGG" id="tut:112539811"/>
<dbReference type="Gene3D" id="3.30.40.10">
    <property type="entry name" value="Zinc/RING finger domain, C3HC4 (zinc finger)"/>
    <property type="match status" value="1"/>
</dbReference>
<keyword evidence="2" id="KW-1185">Reference proteome</keyword>
<evidence type="ECO:0000313" key="1">
    <source>
        <dbReference type="EnsemblMetazoa" id="tetur114g00040.1"/>
    </source>
</evidence>
<dbReference type="OrthoDB" id="10659185at2759"/>
<dbReference type="Proteomes" id="UP000015104">
    <property type="component" value="Unassembled WGS sequence"/>
</dbReference>
<name>T1KG87_TETUR</name>
<protein>
    <submittedName>
        <fullName evidence="1">Uncharacterized protein</fullName>
    </submittedName>
</protein>